<evidence type="ECO:0000313" key="2">
    <source>
        <dbReference type="Proteomes" id="UP000269945"/>
    </source>
</evidence>
<organism evidence="1 2">
    <name type="scientific">Gulo gulo</name>
    <name type="common">Wolverine</name>
    <name type="synonym">Gluton</name>
    <dbReference type="NCBI Taxonomy" id="48420"/>
    <lineage>
        <taxon>Eukaryota</taxon>
        <taxon>Metazoa</taxon>
        <taxon>Chordata</taxon>
        <taxon>Craniata</taxon>
        <taxon>Vertebrata</taxon>
        <taxon>Euteleostomi</taxon>
        <taxon>Mammalia</taxon>
        <taxon>Eutheria</taxon>
        <taxon>Laurasiatheria</taxon>
        <taxon>Carnivora</taxon>
        <taxon>Caniformia</taxon>
        <taxon>Musteloidea</taxon>
        <taxon>Mustelidae</taxon>
        <taxon>Guloninae</taxon>
        <taxon>Gulo</taxon>
    </lineage>
</organism>
<dbReference type="EMBL" id="CYRY02045219">
    <property type="protein sequence ID" value="VCX40556.1"/>
    <property type="molecule type" value="Genomic_DNA"/>
</dbReference>
<dbReference type="AlphaFoldDB" id="A0A9X9MAF6"/>
<reference evidence="1 2" key="1">
    <citation type="submission" date="2018-10" db="EMBL/GenBank/DDBJ databases">
        <authorList>
            <person name="Ekblom R."/>
            <person name="Jareborg N."/>
        </authorList>
    </citation>
    <scope>NUCLEOTIDE SEQUENCE [LARGE SCALE GENOMIC DNA]</scope>
    <source>
        <tissue evidence="1">Muscle</tissue>
    </source>
</reference>
<feature type="non-terminal residue" evidence="1">
    <location>
        <position position="145"/>
    </location>
</feature>
<evidence type="ECO:0000313" key="1">
    <source>
        <dbReference type="EMBL" id="VCX40556.1"/>
    </source>
</evidence>
<accession>A0A9X9MAF6</accession>
<keyword evidence="2" id="KW-1185">Reference proteome</keyword>
<comment type="caution">
    <text evidence="1">The sequence shown here is derived from an EMBL/GenBank/DDBJ whole genome shotgun (WGS) entry which is preliminary data.</text>
</comment>
<sequence length="145" mass="16283">MELLFLSCPGFGTRCGVNFRLVPTGPYTQKGAGKESPRIPSIPSWEGKKKSCPNIVGGIQKPCREIQLVLGALQGPWKLLRRVRPQEPKGYLLISEGQQIFLLFLSTREGRPLGSLPQLSLTSPHRTWEHWGQDLYSETLRFPAQ</sequence>
<name>A0A9X9MAF6_GULGU</name>
<gene>
    <name evidence="1" type="ORF">BN2614_LOCUS6</name>
</gene>
<protein>
    <submittedName>
        <fullName evidence="1">Uncharacterized protein</fullName>
    </submittedName>
</protein>
<proteinExistence type="predicted"/>
<dbReference type="Proteomes" id="UP000269945">
    <property type="component" value="Unassembled WGS sequence"/>
</dbReference>